<dbReference type="STRING" id="37658.SAMN05661086_00127"/>
<evidence type="ECO:0000256" key="8">
    <source>
        <dbReference type="ARBA" id="ARBA00023125"/>
    </source>
</evidence>
<evidence type="ECO:0000313" key="19">
    <source>
        <dbReference type="Proteomes" id="UP000199659"/>
    </source>
</evidence>
<feature type="domain" description="OmpR/PhoB-type" evidence="17">
    <location>
        <begin position="124"/>
        <end position="222"/>
    </location>
</feature>
<evidence type="ECO:0000256" key="1">
    <source>
        <dbReference type="ARBA" id="ARBA00004496"/>
    </source>
</evidence>
<dbReference type="SMART" id="SM00862">
    <property type="entry name" value="Trans_reg_C"/>
    <property type="match status" value="1"/>
</dbReference>
<evidence type="ECO:0000256" key="5">
    <source>
        <dbReference type="ARBA" id="ARBA00023012"/>
    </source>
</evidence>
<evidence type="ECO:0000256" key="12">
    <source>
        <dbReference type="ARBA" id="ARBA00037471"/>
    </source>
</evidence>
<dbReference type="Gene3D" id="1.10.10.10">
    <property type="entry name" value="Winged helix-like DNA-binding domain superfamily/Winged helix DNA-binding domain"/>
    <property type="match status" value="1"/>
</dbReference>
<feature type="DNA-binding region" description="OmpR/PhoB-type" evidence="15">
    <location>
        <begin position="124"/>
        <end position="222"/>
    </location>
</feature>
<dbReference type="InterPro" id="IPR001789">
    <property type="entry name" value="Sig_transdc_resp-reg_receiver"/>
</dbReference>
<comment type="subcellular location">
    <subcellularLocation>
        <location evidence="1">Cytoplasm</location>
    </subcellularLocation>
</comment>
<accession>A0A1I6HNL4</accession>
<gene>
    <name evidence="18" type="ORF">SAMN05661086_00127</name>
</gene>
<keyword evidence="6" id="KW-0805">Transcription regulation</keyword>
<evidence type="ECO:0000256" key="10">
    <source>
        <dbReference type="ARBA" id="ARBA00023163"/>
    </source>
</evidence>
<dbReference type="InterPro" id="IPR001867">
    <property type="entry name" value="OmpR/PhoB-type_DNA-bd"/>
</dbReference>
<dbReference type="OrthoDB" id="9790442at2"/>
<keyword evidence="4 14" id="KW-0597">Phosphoprotein</keyword>
<dbReference type="CDD" id="cd17574">
    <property type="entry name" value="REC_OmpR"/>
    <property type="match status" value="1"/>
</dbReference>
<dbReference type="GO" id="GO:0032993">
    <property type="term" value="C:protein-DNA complex"/>
    <property type="evidence" value="ECO:0007669"/>
    <property type="project" value="TreeGrafter"/>
</dbReference>
<dbReference type="InterPro" id="IPR011006">
    <property type="entry name" value="CheY-like_superfamily"/>
</dbReference>
<comment type="function">
    <text evidence="11">May play the central regulatory role in sporulation. It may be an element of the effector pathway responsible for the activation of sporulation genes in response to nutritional stress. Spo0A may act in concert with spo0H (a sigma factor) to control the expression of some genes that are critical to the sporulation process.</text>
</comment>
<sequence>MGALLIVDDDENIRNLIKLVLQKQGYNTITANDGMDALDKFDEENIDLLITDVMMPRMDGWELCKEIRNVSNLPILILTVQSDTAYKIKGFELGIDDYLTKPFEPAELSVRVKALLRRYKINTNHIITIGNLTIDKDKFEIRAKNECFTLPLKEFEILFLLASSIGKIFTREYLIETIWGYDFEGNERTLDVHIGRLRERFQGEKYNIKIITIRGLGYKLEDFYAAKK</sequence>
<dbReference type="CDD" id="cd00383">
    <property type="entry name" value="trans_reg_C"/>
    <property type="match status" value="1"/>
</dbReference>
<dbReference type="PANTHER" id="PTHR48111:SF49">
    <property type="entry name" value="HEME RESPONSE REGULATOR HSSR"/>
    <property type="match status" value="1"/>
</dbReference>
<proteinExistence type="predicted"/>
<dbReference type="SMART" id="SM00448">
    <property type="entry name" value="REC"/>
    <property type="match status" value="1"/>
</dbReference>
<keyword evidence="7" id="KW-0843">Virulence</keyword>
<dbReference type="FunFam" id="3.40.50.2300:FF:000001">
    <property type="entry name" value="DNA-binding response regulator PhoB"/>
    <property type="match status" value="1"/>
</dbReference>
<keyword evidence="19" id="KW-1185">Reference proteome</keyword>
<dbReference type="InterPro" id="IPR036388">
    <property type="entry name" value="WH-like_DNA-bd_sf"/>
</dbReference>
<evidence type="ECO:0000256" key="6">
    <source>
        <dbReference type="ARBA" id="ARBA00023015"/>
    </source>
</evidence>
<dbReference type="PROSITE" id="PS50110">
    <property type="entry name" value="RESPONSE_REGULATORY"/>
    <property type="match status" value="1"/>
</dbReference>
<evidence type="ECO:0000256" key="4">
    <source>
        <dbReference type="ARBA" id="ARBA00022553"/>
    </source>
</evidence>
<dbReference type="SUPFAM" id="SSF52172">
    <property type="entry name" value="CheY-like"/>
    <property type="match status" value="1"/>
</dbReference>
<protein>
    <recommendedName>
        <fullName evidence="13">Heme response regulator HssR</fullName>
    </recommendedName>
    <alternativeName>
        <fullName evidence="2">Stage 0 sporulation protein A homolog</fullName>
    </alternativeName>
</protein>
<evidence type="ECO:0000256" key="2">
    <source>
        <dbReference type="ARBA" id="ARBA00018672"/>
    </source>
</evidence>
<comment type="function">
    <text evidence="12">Member of the two-component regulatory system HssS/HssR involved in intracellular heme homeostasis and tempering of staphylococcal virulence. Phosphorylated HssR binds to a direct repeat sequence within hrtAB promoter and activates the expression of hrtAB, an efflux pump, in response to extracellular heme, hemin, hemoglobin or blood.</text>
</comment>
<evidence type="ECO:0000256" key="15">
    <source>
        <dbReference type="PROSITE-ProRule" id="PRU01091"/>
    </source>
</evidence>
<dbReference type="PANTHER" id="PTHR48111">
    <property type="entry name" value="REGULATOR OF RPOS"/>
    <property type="match status" value="1"/>
</dbReference>
<name>A0A1I6HNL4_9FIRM</name>
<dbReference type="GO" id="GO:0006355">
    <property type="term" value="P:regulation of DNA-templated transcription"/>
    <property type="evidence" value="ECO:0007669"/>
    <property type="project" value="InterPro"/>
</dbReference>
<evidence type="ECO:0000256" key="13">
    <source>
        <dbReference type="ARBA" id="ARBA00039976"/>
    </source>
</evidence>
<keyword evidence="3" id="KW-0963">Cytoplasm</keyword>
<dbReference type="AlphaFoldDB" id="A0A1I6HNL4"/>
<dbReference type="RefSeq" id="WP_092558759.1">
    <property type="nucleotide sequence ID" value="NZ_FOYZ01000001.1"/>
</dbReference>
<dbReference type="InterPro" id="IPR039420">
    <property type="entry name" value="WalR-like"/>
</dbReference>
<feature type="modified residue" description="4-aspartylphosphate" evidence="14">
    <location>
        <position position="52"/>
    </location>
</feature>
<keyword evidence="10" id="KW-0804">Transcription</keyword>
<evidence type="ECO:0000259" key="16">
    <source>
        <dbReference type="PROSITE" id="PS50110"/>
    </source>
</evidence>
<dbReference type="PROSITE" id="PS51755">
    <property type="entry name" value="OMPR_PHOB"/>
    <property type="match status" value="1"/>
</dbReference>
<evidence type="ECO:0000256" key="3">
    <source>
        <dbReference type="ARBA" id="ARBA00022490"/>
    </source>
</evidence>
<evidence type="ECO:0000313" key="18">
    <source>
        <dbReference type="EMBL" id="SFR56042.1"/>
    </source>
</evidence>
<evidence type="ECO:0000256" key="14">
    <source>
        <dbReference type="PROSITE-ProRule" id="PRU00169"/>
    </source>
</evidence>
<feature type="domain" description="Response regulatory" evidence="16">
    <location>
        <begin position="3"/>
        <end position="116"/>
    </location>
</feature>
<keyword evidence="9" id="KW-0010">Activator</keyword>
<reference evidence="18 19" key="1">
    <citation type="submission" date="2016-10" db="EMBL/GenBank/DDBJ databases">
        <authorList>
            <person name="de Groot N.N."/>
        </authorList>
    </citation>
    <scope>NUCLEOTIDE SEQUENCE [LARGE SCALE GENOMIC DNA]</scope>
    <source>
        <strain evidence="18 19">743A</strain>
    </source>
</reference>
<dbReference type="Pfam" id="PF00486">
    <property type="entry name" value="Trans_reg_C"/>
    <property type="match status" value="1"/>
</dbReference>
<organism evidence="18 19">
    <name type="scientific">Anaeromicropila populeti</name>
    <dbReference type="NCBI Taxonomy" id="37658"/>
    <lineage>
        <taxon>Bacteria</taxon>
        <taxon>Bacillati</taxon>
        <taxon>Bacillota</taxon>
        <taxon>Clostridia</taxon>
        <taxon>Lachnospirales</taxon>
        <taxon>Lachnospiraceae</taxon>
        <taxon>Anaeromicropila</taxon>
    </lineage>
</organism>
<dbReference type="GO" id="GO:0000976">
    <property type="term" value="F:transcription cis-regulatory region binding"/>
    <property type="evidence" value="ECO:0007669"/>
    <property type="project" value="TreeGrafter"/>
</dbReference>
<dbReference type="GO" id="GO:0000156">
    <property type="term" value="F:phosphorelay response regulator activity"/>
    <property type="evidence" value="ECO:0007669"/>
    <property type="project" value="TreeGrafter"/>
</dbReference>
<evidence type="ECO:0000256" key="11">
    <source>
        <dbReference type="ARBA" id="ARBA00024867"/>
    </source>
</evidence>
<evidence type="ECO:0000259" key="17">
    <source>
        <dbReference type="PROSITE" id="PS51755"/>
    </source>
</evidence>
<keyword evidence="5" id="KW-0902">Two-component regulatory system</keyword>
<evidence type="ECO:0000256" key="7">
    <source>
        <dbReference type="ARBA" id="ARBA00023026"/>
    </source>
</evidence>
<dbReference type="EMBL" id="FOYZ01000001">
    <property type="protein sequence ID" value="SFR56042.1"/>
    <property type="molecule type" value="Genomic_DNA"/>
</dbReference>
<evidence type="ECO:0000256" key="9">
    <source>
        <dbReference type="ARBA" id="ARBA00023159"/>
    </source>
</evidence>
<dbReference type="Gene3D" id="3.40.50.2300">
    <property type="match status" value="1"/>
</dbReference>
<dbReference type="Gene3D" id="6.10.250.690">
    <property type="match status" value="1"/>
</dbReference>
<dbReference type="Pfam" id="PF00072">
    <property type="entry name" value="Response_reg"/>
    <property type="match status" value="1"/>
</dbReference>
<dbReference type="GO" id="GO:0005829">
    <property type="term" value="C:cytosol"/>
    <property type="evidence" value="ECO:0007669"/>
    <property type="project" value="TreeGrafter"/>
</dbReference>
<keyword evidence="8 15" id="KW-0238">DNA-binding</keyword>
<dbReference type="Proteomes" id="UP000199659">
    <property type="component" value="Unassembled WGS sequence"/>
</dbReference>